<dbReference type="NCBIfam" id="TIGR03353">
    <property type="entry name" value="VI_chp_4"/>
    <property type="match status" value="1"/>
</dbReference>
<dbReference type="InterPro" id="IPR010263">
    <property type="entry name" value="T6SS_TssK"/>
</dbReference>
<proteinExistence type="predicted"/>
<name>B1T6U4_9BURK</name>
<evidence type="ECO:0000313" key="1">
    <source>
        <dbReference type="EMBL" id="EDT40697.1"/>
    </source>
</evidence>
<gene>
    <name evidence="1" type="ORF">BamMEX5DRAFT_3510</name>
</gene>
<dbReference type="AlphaFoldDB" id="B1T6U4"/>
<sequence length="451" mass="49468">MSWYAKVAWQEGLFFRPQLFQQQDRYFEKYAHQRAAPLSPFFFGFTHFALDHEALALGKVVVKSAAGVFADGTPFDAPGNTPLPPPLTIRQEHLDQVIYLAVPVRLPNCEETTFDNTPDSLARYQVFDTELRDTNSIGLAPESVQLSNLRIRLLPEKELGDAWIGLALTCVKTIRADGSIALDDTLVPPVSGYGASDLLTSWVTKIHDLARLRANALAQRLAGTDDTTASAATVTDYLLLQILNRYEPLLQHLLRVPATSPADVYALLIGMAGELSTHLRTNTRRPLETHPPYQHTTPHVCLKPVVDDTHRLLNAVLVRSAQSIVLEDRGHGMRNAVVDPVDMQGFTALVLAVHAAMPADALKQQFLAQAKAGPSDKLPSLVRSHLPGIALQALPVPPRQIPFNAGYIYYELTQGGPLWGKSCGMAALRCTSRGNSHHSSSNCGAYAHKRD</sequence>
<dbReference type="Pfam" id="PF05936">
    <property type="entry name" value="T6SS_VasE"/>
    <property type="match status" value="1"/>
</dbReference>
<dbReference type="EMBL" id="ABLK01000112">
    <property type="protein sequence ID" value="EDT40697.1"/>
    <property type="molecule type" value="Genomic_DNA"/>
</dbReference>
<dbReference type="PANTHER" id="PTHR35566:SF6">
    <property type="entry name" value="CYTOPLASMIC PROTEIN"/>
    <property type="match status" value="1"/>
</dbReference>
<protein>
    <submittedName>
        <fullName evidence="1">Type VI secretion protein, VC_A0114 family</fullName>
    </submittedName>
</protein>
<dbReference type="PANTHER" id="PTHR35566">
    <property type="entry name" value="BLR3599 PROTEIN"/>
    <property type="match status" value="1"/>
</dbReference>
<comment type="caution">
    <text evidence="1">The sequence shown here is derived from an EMBL/GenBank/DDBJ whole genome shotgun (WGS) entry which is preliminary data.</text>
</comment>
<organism evidence="1 2">
    <name type="scientific">Burkholderia ambifaria MEX-5</name>
    <dbReference type="NCBI Taxonomy" id="396597"/>
    <lineage>
        <taxon>Bacteria</taxon>
        <taxon>Pseudomonadati</taxon>
        <taxon>Pseudomonadota</taxon>
        <taxon>Betaproteobacteria</taxon>
        <taxon>Burkholderiales</taxon>
        <taxon>Burkholderiaceae</taxon>
        <taxon>Burkholderia</taxon>
        <taxon>Burkholderia cepacia complex</taxon>
    </lineage>
</organism>
<dbReference type="Proteomes" id="UP000004814">
    <property type="component" value="Unassembled WGS sequence"/>
</dbReference>
<accession>B1T6U4</accession>
<dbReference type="PATRIC" id="fig|396597.7.peg.4431"/>
<evidence type="ECO:0000313" key="2">
    <source>
        <dbReference type="Proteomes" id="UP000004814"/>
    </source>
</evidence>
<reference evidence="1 2" key="1">
    <citation type="submission" date="2008-03" db="EMBL/GenBank/DDBJ databases">
        <title>Sequencing of the draft genome and assembly of Burkholderia ambifaria MEX-5.</title>
        <authorList>
            <consortium name="US DOE Joint Genome Institute (JGI-PGF)"/>
            <person name="Copeland A."/>
            <person name="Lucas S."/>
            <person name="Lapidus A."/>
            <person name="Glavina del Rio T."/>
            <person name="Dalin E."/>
            <person name="Tice H."/>
            <person name="Bruce D."/>
            <person name="Goodwin L."/>
            <person name="Pitluck S."/>
            <person name="Larimer F."/>
            <person name="Land M.L."/>
            <person name="Hauser L."/>
            <person name="Tiedje J."/>
            <person name="Richardson P."/>
        </authorList>
    </citation>
    <scope>NUCLEOTIDE SEQUENCE [LARGE SCALE GENOMIC DNA]</scope>
    <source>
        <strain evidence="1 2">MEX-5</strain>
    </source>
</reference>